<dbReference type="Proteomes" id="UP000789375">
    <property type="component" value="Unassembled WGS sequence"/>
</dbReference>
<reference evidence="2" key="1">
    <citation type="submission" date="2021-06" db="EMBL/GenBank/DDBJ databases">
        <authorList>
            <person name="Kallberg Y."/>
            <person name="Tangrot J."/>
            <person name="Rosling A."/>
        </authorList>
    </citation>
    <scope>NUCLEOTIDE SEQUENCE</scope>
    <source>
        <strain evidence="2">87-6 pot B 2015</strain>
    </source>
</reference>
<dbReference type="EMBL" id="CAJVPP010000250">
    <property type="protein sequence ID" value="CAG8460925.1"/>
    <property type="molecule type" value="Genomic_DNA"/>
</dbReference>
<organism evidence="2 3">
    <name type="scientific">Funneliformis mosseae</name>
    <name type="common">Endomycorrhizal fungus</name>
    <name type="synonym">Glomus mosseae</name>
    <dbReference type="NCBI Taxonomy" id="27381"/>
    <lineage>
        <taxon>Eukaryota</taxon>
        <taxon>Fungi</taxon>
        <taxon>Fungi incertae sedis</taxon>
        <taxon>Mucoromycota</taxon>
        <taxon>Glomeromycotina</taxon>
        <taxon>Glomeromycetes</taxon>
        <taxon>Glomerales</taxon>
        <taxon>Glomeraceae</taxon>
        <taxon>Funneliformis</taxon>
    </lineage>
</organism>
<comment type="caution">
    <text evidence="2">The sequence shown here is derived from an EMBL/GenBank/DDBJ whole genome shotgun (WGS) entry which is preliminary data.</text>
</comment>
<protein>
    <submittedName>
        <fullName evidence="2">12465_t:CDS:1</fullName>
    </submittedName>
</protein>
<dbReference type="AlphaFoldDB" id="A0A9N8YWS6"/>
<sequence length="120" mass="14510">MANIKIIEEYKNIVLEEYRQAEERLDGNEKTIREKNEEQKNFLEEDKRDLDEEIKALEKYKEELKKDKDDKWEFYKNLQNKSVDLAKGEGNEQIAYSDTRLNGRDLETKALPHIVTWMKW</sequence>
<keyword evidence="1" id="KW-0175">Coiled coil</keyword>
<feature type="coiled-coil region" evidence="1">
    <location>
        <begin position="11"/>
        <end position="70"/>
    </location>
</feature>
<keyword evidence="3" id="KW-1185">Reference proteome</keyword>
<accession>A0A9N8YWS6</accession>
<evidence type="ECO:0000313" key="2">
    <source>
        <dbReference type="EMBL" id="CAG8460925.1"/>
    </source>
</evidence>
<evidence type="ECO:0000256" key="1">
    <source>
        <dbReference type="SAM" id="Coils"/>
    </source>
</evidence>
<evidence type="ECO:0000313" key="3">
    <source>
        <dbReference type="Proteomes" id="UP000789375"/>
    </source>
</evidence>
<name>A0A9N8YWS6_FUNMO</name>
<proteinExistence type="predicted"/>
<gene>
    <name evidence="2" type="ORF">FMOSSE_LOCUS2032</name>
</gene>